<evidence type="ECO:0000313" key="6">
    <source>
        <dbReference type="Ensembl" id="ENSSSCP00030046900.1"/>
    </source>
</evidence>
<dbReference type="InterPro" id="IPR007110">
    <property type="entry name" value="Ig-like_dom"/>
</dbReference>
<dbReference type="Ensembl" id="ENSSSCT00030101681.1">
    <property type="protein sequence ID" value="ENSSSCP00030046900.1"/>
    <property type="gene ID" value="ENSSSCG00030072605.1"/>
</dbReference>
<organism evidence="6 7">
    <name type="scientific">Sus scrofa</name>
    <name type="common">Pig</name>
    <dbReference type="NCBI Taxonomy" id="9823"/>
    <lineage>
        <taxon>Eukaryota</taxon>
        <taxon>Metazoa</taxon>
        <taxon>Chordata</taxon>
        <taxon>Craniata</taxon>
        <taxon>Vertebrata</taxon>
        <taxon>Euteleostomi</taxon>
        <taxon>Mammalia</taxon>
        <taxon>Eutheria</taxon>
        <taxon>Laurasiatheria</taxon>
        <taxon>Artiodactyla</taxon>
        <taxon>Suina</taxon>
        <taxon>Suidae</taxon>
        <taxon>Sus</taxon>
    </lineage>
</organism>
<dbReference type="Pfam" id="PF07686">
    <property type="entry name" value="V-set"/>
    <property type="match status" value="1"/>
</dbReference>
<dbReference type="AlphaFoldDB" id="A0A8D0Y6W2"/>
<reference evidence="6" key="1">
    <citation type="submission" date="2025-05" db="UniProtKB">
        <authorList>
            <consortium name="Ensembl"/>
        </authorList>
    </citation>
    <scope>IDENTIFICATION</scope>
</reference>
<dbReference type="PROSITE" id="PS50835">
    <property type="entry name" value="IG_LIKE"/>
    <property type="match status" value="2"/>
</dbReference>
<dbReference type="InterPro" id="IPR013106">
    <property type="entry name" value="Ig_V-set"/>
</dbReference>
<dbReference type="InterPro" id="IPR050831">
    <property type="entry name" value="CEA_cell_adhesion"/>
</dbReference>
<dbReference type="PANTHER" id="PTHR44427:SF1">
    <property type="entry name" value="CARCINOEMBRYONIC ANTIGEN-RELATED CELL ADHESION MOLECULE 1"/>
    <property type="match status" value="1"/>
</dbReference>
<dbReference type="SMART" id="SM00409">
    <property type="entry name" value="IG"/>
    <property type="match status" value="3"/>
</dbReference>
<protein>
    <recommendedName>
        <fullName evidence="5">Ig-like domain-containing protein</fullName>
    </recommendedName>
</protein>
<evidence type="ECO:0000256" key="4">
    <source>
        <dbReference type="ARBA" id="ARBA00038222"/>
    </source>
</evidence>
<accession>A0A8D0Y6W2</accession>
<dbReference type="InterPro" id="IPR036179">
    <property type="entry name" value="Ig-like_dom_sf"/>
</dbReference>
<keyword evidence="3" id="KW-0393">Immunoglobulin domain</keyword>
<evidence type="ECO:0000313" key="7">
    <source>
        <dbReference type="Proteomes" id="UP000694570"/>
    </source>
</evidence>
<dbReference type="SMART" id="SM00408">
    <property type="entry name" value="IGc2"/>
    <property type="match status" value="2"/>
</dbReference>
<dbReference type="Pfam" id="PF13895">
    <property type="entry name" value="Ig_2"/>
    <property type="match status" value="1"/>
</dbReference>
<dbReference type="Ensembl" id="ENSSSCT00015050434.1">
    <property type="protein sequence ID" value="ENSSSCP00015020122.1"/>
    <property type="gene ID" value="ENSSSCG00015037827.1"/>
</dbReference>
<evidence type="ECO:0000256" key="3">
    <source>
        <dbReference type="ARBA" id="ARBA00023319"/>
    </source>
</evidence>
<dbReference type="Pfam" id="PF13927">
    <property type="entry name" value="Ig_3"/>
    <property type="match status" value="1"/>
</dbReference>
<feature type="domain" description="Ig-like" evidence="5">
    <location>
        <begin position="145"/>
        <end position="225"/>
    </location>
</feature>
<feature type="domain" description="Ig-like" evidence="5">
    <location>
        <begin position="239"/>
        <end position="315"/>
    </location>
</feature>
<dbReference type="PANTHER" id="PTHR44427">
    <property type="entry name" value="CARCINOEMBRYONIC ANTIGEN-RELATED CELL ADHESION MOLECULE 19"/>
    <property type="match status" value="1"/>
</dbReference>
<dbReference type="InterPro" id="IPR003599">
    <property type="entry name" value="Ig_sub"/>
</dbReference>
<dbReference type="Proteomes" id="UP000694570">
    <property type="component" value="Unplaced"/>
</dbReference>
<dbReference type="Proteomes" id="UP000694726">
    <property type="component" value="Unplaced"/>
</dbReference>
<dbReference type="InterPro" id="IPR013783">
    <property type="entry name" value="Ig-like_fold"/>
</dbReference>
<dbReference type="Gene3D" id="2.60.40.10">
    <property type="entry name" value="Immunoglobulins"/>
    <property type="match status" value="3"/>
</dbReference>
<name>A0A8D0Y6W2_PIG</name>
<evidence type="ECO:0000256" key="1">
    <source>
        <dbReference type="ARBA" id="ARBA00022729"/>
    </source>
</evidence>
<evidence type="ECO:0000259" key="5">
    <source>
        <dbReference type="PROSITE" id="PS50835"/>
    </source>
</evidence>
<dbReference type="FunFam" id="2.60.40.10:FF:000244">
    <property type="entry name" value="carcinoembryonic antigen-related cell adhesion molecule 16"/>
    <property type="match status" value="1"/>
</dbReference>
<keyword evidence="1" id="KW-0732">Signal</keyword>
<keyword evidence="2" id="KW-0325">Glycoprotein</keyword>
<proteinExistence type="inferred from homology"/>
<dbReference type="SUPFAM" id="SSF48726">
    <property type="entry name" value="Immunoglobulin"/>
    <property type="match status" value="3"/>
</dbReference>
<dbReference type="InterPro" id="IPR003598">
    <property type="entry name" value="Ig_sub2"/>
</dbReference>
<sequence length="434" mass="46211">MILYFCLQNCETTHFCCFKPQHVLFCHGSPSELIRGARCLLEINACGEFPSWLSAAAQLTITLVLTQALEGGNITLAVQGLQILTFHVISGGLTLGPAHTGQETVKPDGSLHIAGSPRWAVPLLQFKSLPLSTPPPPPVTEKLAPPTITASTSAPLELRDSVTLSCQSPSNDATFQWYIGKEPVVGSGQLELSLDQQRLTIHQVTRNDSGPYQCEVKNPAITSLSKPLLLDVIYGLDMPTVTTTELSFIVGFNLTLSCSTTCNPPAQYSWTINGSPGPSGQQLFLSAIHLGTAGVYTCEATNPASGSHSAINTLIASAQLTITSIPPRAMEGGNITLSVQGLPQNLISYNWFRGAATSQDTRILNFKFTNHALTPGPAHSGRETGSADGSLTVTDMRVLDSGIYTLCGVGCRLGLDPTLLWLWHRPVATAPIGP</sequence>
<comment type="similarity">
    <text evidence="4">Belongs to the immunoglobulin superfamily. CEA family.</text>
</comment>
<evidence type="ECO:0000256" key="2">
    <source>
        <dbReference type="ARBA" id="ARBA00023180"/>
    </source>
</evidence>